<reference evidence="2" key="1">
    <citation type="submission" date="2021-01" db="EMBL/GenBank/DDBJ databases">
        <authorList>
            <consortium name="Genoscope - CEA"/>
            <person name="William W."/>
        </authorList>
    </citation>
    <scope>NUCLEOTIDE SEQUENCE</scope>
</reference>
<organism evidence="2 3">
    <name type="scientific">Paramecium pentaurelia</name>
    <dbReference type="NCBI Taxonomy" id="43138"/>
    <lineage>
        <taxon>Eukaryota</taxon>
        <taxon>Sar</taxon>
        <taxon>Alveolata</taxon>
        <taxon>Ciliophora</taxon>
        <taxon>Intramacronucleata</taxon>
        <taxon>Oligohymenophorea</taxon>
        <taxon>Peniculida</taxon>
        <taxon>Parameciidae</taxon>
        <taxon>Paramecium</taxon>
    </lineage>
</organism>
<gene>
    <name evidence="2" type="ORF">PPENT_87.1.T0600047</name>
</gene>
<sequence>MGNKFWKDWHLRTQICMIQFAISILTIGLIAISTYSFMFYISDFYMEASEHLFQKQYGKWTKIMMSHNIHRVQQTLFRSQQQIMKVNTLYEMTQQIMQSNLQQPTSCLNELKLMDDYAYSASFCYMIYKDTQSNKILQNLKDLSAFLTESVHIVDQDFDIMIASSNDIHFFTVWPGSFLSSDYNPQERIWYQQHLEQLALNNNNNNNSTYYSEPHIHWTWKLLMIAQTKSLLNIDGSLDGVIASHVNFSQFNYSDDQVSFTIINPTGRILLSSKNVTEYSHIYDYNITNLGYQDYQQILNQAQGKPTQSNCDSTVWNDYGYLCRKTYNKQEEELISTKNIEETGLIFIMQSKLSKYQIEFKNMFNTFQSQLNNIFVGTILGFFFYMLSSLIITTCVVIFLFNPIIKIINYTSQQLFKNSLNKKNFLQKQNQFSLFQQLSTSQLLNDLQSSFNRLIHITTNQNKSTICYLIEGFKYPYKRWKQKRSNKRVRNINLKLQDNLQNEETHKLQIQIIKQLMISELKINGCF</sequence>
<evidence type="ECO:0000313" key="3">
    <source>
        <dbReference type="Proteomes" id="UP000689195"/>
    </source>
</evidence>
<evidence type="ECO:0000256" key="1">
    <source>
        <dbReference type="SAM" id="Phobius"/>
    </source>
</evidence>
<dbReference type="AlphaFoldDB" id="A0A8S1VCK2"/>
<keyword evidence="1" id="KW-0812">Transmembrane</keyword>
<dbReference type="CDD" id="cd18773">
    <property type="entry name" value="PDC1_HK_sensor"/>
    <property type="match status" value="1"/>
</dbReference>
<name>A0A8S1VCK2_9CILI</name>
<dbReference type="EMBL" id="CAJJDO010000060">
    <property type="protein sequence ID" value="CAD8173769.1"/>
    <property type="molecule type" value="Genomic_DNA"/>
</dbReference>
<keyword evidence="1" id="KW-1133">Transmembrane helix</keyword>
<comment type="caution">
    <text evidence="2">The sequence shown here is derived from an EMBL/GenBank/DDBJ whole genome shotgun (WGS) entry which is preliminary data.</text>
</comment>
<feature type="transmembrane region" description="Helical" evidence="1">
    <location>
        <begin position="20"/>
        <end position="41"/>
    </location>
</feature>
<evidence type="ECO:0000313" key="2">
    <source>
        <dbReference type="EMBL" id="CAD8173769.1"/>
    </source>
</evidence>
<feature type="transmembrane region" description="Helical" evidence="1">
    <location>
        <begin position="374"/>
        <end position="401"/>
    </location>
</feature>
<proteinExistence type="predicted"/>
<dbReference type="Proteomes" id="UP000689195">
    <property type="component" value="Unassembled WGS sequence"/>
</dbReference>
<dbReference type="OrthoDB" id="296668at2759"/>
<accession>A0A8S1VCK2</accession>
<keyword evidence="1" id="KW-0472">Membrane</keyword>
<protein>
    <submittedName>
        <fullName evidence="2">Uncharacterized protein</fullName>
    </submittedName>
</protein>
<keyword evidence="3" id="KW-1185">Reference proteome</keyword>